<dbReference type="InterPro" id="IPR009057">
    <property type="entry name" value="Homeodomain-like_sf"/>
</dbReference>
<dbReference type="GO" id="GO:0003677">
    <property type="term" value="F:DNA binding"/>
    <property type="evidence" value="ECO:0007669"/>
    <property type="project" value="UniProtKB-UniRule"/>
</dbReference>
<dbReference type="PROSITE" id="PS50977">
    <property type="entry name" value="HTH_TETR_2"/>
    <property type="match status" value="1"/>
</dbReference>
<gene>
    <name evidence="5" type="ORF">BN000_05113</name>
</gene>
<reference evidence="6" key="1">
    <citation type="submission" date="2015-05" db="EMBL/GenBank/DDBJ databases">
        <authorList>
            <person name="Urmite Genomes"/>
        </authorList>
    </citation>
    <scope>NUCLEOTIDE SEQUENCE [LARGE SCALE GENOMIC DNA]</scope>
    <source>
        <strain evidence="6">LF1</strain>
    </source>
</reference>
<dbReference type="Pfam" id="PF00440">
    <property type="entry name" value="TetR_N"/>
    <property type="match status" value="1"/>
</dbReference>
<dbReference type="PRINTS" id="PR00455">
    <property type="entry name" value="HTHTETR"/>
</dbReference>
<dbReference type="RefSeq" id="WP_090639662.1">
    <property type="nucleotide sequence ID" value="NZ_CVRB01000006.1"/>
</dbReference>
<dbReference type="Gene3D" id="1.10.357.10">
    <property type="entry name" value="Tetracycline Repressor, domain 2"/>
    <property type="match status" value="1"/>
</dbReference>
<dbReference type="InterPro" id="IPR001647">
    <property type="entry name" value="HTH_TetR"/>
</dbReference>
<dbReference type="EMBL" id="CVRB01000006">
    <property type="protein sequence ID" value="CRK85054.1"/>
    <property type="molecule type" value="Genomic_DNA"/>
</dbReference>
<dbReference type="Proteomes" id="UP000199087">
    <property type="component" value="Unassembled WGS sequence"/>
</dbReference>
<dbReference type="SUPFAM" id="SSF46689">
    <property type="entry name" value="Homeodomain-like"/>
    <property type="match status" value="1"/>
</dbReference>
<feature type="domain" description="HTH tetR-type" evidence="4">
    <location>
        <begin position="25"/>
        <end position="85"/>
    </location>
</feature>
<keyword evidence="1" id="KW-0678">Repressor</keyword>
<evidence type="ECO:0000259" key="4">
    <source>
        <dbReference type="PROSITE" id="PS50977"/>
    </source>
</evidence>
<evidence type="ECO:0000256" key="3">
    <source>
        <dbReference type="PROSITE-ProRule" id="PRU00335"/>
    </source>
</evidence>
<proteinExistence type="predicted"/>
<dbReference type="OrthoDB" id="9780824at2"/>
<evidence type="ECO:0000313" key="6">
    <source>
        <dbReference type="Proteomes" id="UP000199087"/>
    </source>
</evidence>
<keyword evidence="2 3" id="KW-0238">DNA-binding</keyword>
<accession>A0A0U1P3V9</accession>
<sequence>MDFIDSFTKETKPNNVSERIHQNRVNQKREIIKTAFKMFAKKGYYKTTLEDIASEMGMTRAALYRYFSSKNELLFNCYKVVFDYWLEKLEQPKSIQDPQTRLTKMLEAHILLFLEDFPSSIPTLSSDESAPPAYKDQIIKFKKAIVEPYLLCLREWRLKNPEQLKSIDDKIIINTLFSTANAVPLWWDGKSDPKLVVNQVVSILMEGIQKKQ</sequence>
<evidence type="ECO:0000256" key="1">
    <source>
        <dbReference type="ARBA" id="ARBA00022491"/>
    </source>
</evidence>
<evidence type="ECO:0000313" key="5">
    <source>
        <dbReference type="EMBL" id="CRK85054.1"/>
    </source>
</evidence>
<dbReference type="Gene3D" id="1.10.10.60">
    <property type="entry name" value="Homeodomain-like"/>
    <property type="match status" value="1"/>
</dbReference>
<feature type="DNA-binding region" description="H-T-H motif" evidence="3">
    <location>
        <begin position="48"/>
        <end position="67"/>
    </location>
</feature>
<protein>
    <submittedName>
        <fullName evidence="5">TetR family transcriptional regulator</fullName>
    </submittedName>
</protein>
<evidence type="ECO:0000256" key="2">
    <source>
        <dbReference type="ARBA" id="ARBA00023125"/>
    </source>
</evidence>
<name>A0A0U1P3V9_9BACI</name>
<dbReference type="STRING" id="1499688.BN000_05113"/>
<dbReference type="AlphaFoldDB" id="A0A0U1P3V9"/>
<dbReference type="PANTHER" id="PTHR43479:SF11">
    <property type="entry name" value="ACREF_ENVCD OPERON REPRESSOR-RELATED"/>
    <property type="match status" value="1"/>
</dbReference>
<dbReference type="InterPro" id="IPR050624">
    <property type="entry name" value="HTH-type_Tx_Regulator"/>
</dbReference>
<dbReference type="PANTHER" id="PTHR43479">
    <property type="entry name" value="ACREF/ENVCD OPERON REPRESSOR-RELATED"/>
    <property type="match status" value="1"/>
</dbReference>
<organism evidence="5 6">
    <name type="scientific">Neobacillus massiliamazoniensis</name>
    <dbReference type="NCBI Taxonomy" id="1499688"/>
    <lineage>
        <taxon>Bacteria</taxon>
        <taxon>Bacillati</taxon>
        <taxon>Bacillota</taxon>
        <taxon>Bacilli</taxon>
        <taxon>Bacillales</taxon>
        <taxon>Bacillaceae</taxon>
        <taxon>Neobacillus</taxon>
    </lineage>
</organism>
<keyword evidence="6" id="KW-1185">Reference proteome</keyword>